<keyword evidence="7 12" id="KW-0812">Transmembrane</keyword>
<dbReference type="InterPro" id="IPR005150">
    <property type="entry name" value="Cellulose_synth"/>
</dbReference>
<dbReference type="InterPro" id="IPR029044">
    <property type="entry name" value="Nucleotide-diphossugar_trans"/>
</dbReference>
<feature type="transmembrane region" description="Helical" evidence="12">
    <location>
        <begin position="385"/>
        <end position="405"/>
    </location>
</feature>
<evidence type="ECO:0000259" key="13">
    <source>
        <dbReference type="Pfam" id="PF00535"/>
    </source>
</evidence>
<evidence type="ECO:0000256" key="7">
    <source>
        <dbReference type="ARBA" id="ARBA00022692"/>
    </source>
</evidence>
<comment type="catalytic activity">
    <reaction evidence="11">
        <text>[(1-&gt;4)-beta-D-glucosyl](n) + UDP-alpha-D-glucose = [(1-&gt;4)-beta-D-glucosyl](n+1) + UDP + H(+)</text>
        <dbReference type="Rhea" id="RHEA:19929"/>
        <dbReference type="Rhea" id="RHEA-COMP:10033"/>
        <dbReference type="Rhea" id="RHEA-COMP:10034"/>
        <dbReference type="ChEBI" id="CHEBI:15378"/>
        <dbReference type="ChEBI" id="CHEBI:18246"/>
        <dbReference type="ChEBI" id="CHEBI:58223"/>
        <dbReference type="ChEBI" id="CHEBI:58885"/>
        <dbReference type="EC" id="2.4.1.12"/>
    </reaction>
</comment>
<name>A0ABW2R5Y9_9BURK</name>
<keyword evidence="4" id="KW-0997">Cell inner membrane</keyword>
<dbReference type="Proteomes" id="UP001596495">
    <property type="component" value="Unassembled WGS sequence"/>
</dbReference>
<evidence type="ECO:0000256" key="2">
    <source>
        <dbReference type="ARBA" id="ARBA00012539"/>
    </source>
</evidence>
<gene>
    <name evidence="15" type="ORF">ACFQNJ_05010</name>
</gene>
<keyword evidence="8" id="KW-0135">Cellulose biosynthesis</keyword>
<evidence type="ECO:0000256" key="1">
    <source>
        <dbReference type="ARBA" id="ARBA00004429"/>
    </source>
</evidence>
<keyword evidence="3" id="KW-1003">Cell membrane</keyword>
<evidence type="ECO:0000256" key="11">
    <source>
        <dbReference type="ARBA" id="ARBA00048682"/>
    </source>
</evidence>
<feature type="domain" description="Glycosyltransferase 2-like" evidence="13">
    <location>
        <begin position="28"/>
        <end position="193"/>
    </location>
</feature>
<dbReference type="Pfam" id="PF07238">
    <property type="entry name" value="PilZ"/>
    <property type="match status" value="1"/>
</dbReference>
<protein>
    <recommendedName>
        <fullName evidence="2">cellulose synthase (UDP-forming)</fullName>
        <ecNumber evidence="2">2.4.1.12</ecNumber>
    </recommendedName>
</protein>
<accession>A0ABW2R5Y9</accession>
<dbReference type="SUPFAM" id="SSF141371">
    <property type="entry name" value="PilZ domain-like"/>
    <property type="match status" value="1"/>
</dbReference>
<reference evidence="16" key="1">
    <citation type="journal article" date="2019" name="Int. J. Syst. Evol. Microbiol.">
        <title>The Global Catalogue of Microorganisms (GCM) 10K type strain sequencing project: providing services to taxonomists for standard genome sequencing and annotation.</title>
        <authorList>
            <consortium name="The Broad Institute Genomics Platform"/>
            <consortium name="The Broad Institute Genome Sequencing Center for Infectious Disease"/>
            <person name="Wu L."/>
            <person name="Ma J."/>
        </authorList>
    </citation>
    <scope>NUCLEOTIDE SEQUENCE [LARGE SCALE GENOMIC DNA]</scope>
    <source>
        <strain evidence="16">CCUG 54518</strain>
    </source>
</reference>
<evidence type="ECO:0000259" key="14">
    <source>
        <dbReference type="Pfam" id="PF07238"/>
    </source>
</evidence>
<evidence type="ECO:0000256" key="12">
    <source>
        <dbReference type="SAM" id="Phobius"/>
    </source>
</evidence>
<feature type="domain" description="PilZ" evidence="14">
    <location>
        <begin position="440"/>
        <end position="543"/>
    </location>
</feature>
<evidence type="ECO:0000256" key="10">
    <source>
        <dbReference type="ARBA" id="ARBA00023136"/>
    </source>
</evidence>
<evidence type="ECO:0000256" key="6">
    <source>
        <dbReference type="ARBA" id="ARBA00022679"/>
    </source>
</evidence>
<sequence length="659" mass="74740">MGALHIWMTWRLTERTPPPPLGHVSIDVLIPTYNESVDIVRRTLAAAVAMDLPHTTWLLDDGNRPEMEQLARSVGAKYLARTDHAHAKAGNLNHALQHAKGDFVAIFDADHVPNKHFLTRTLGYFRDPDVAFVQTPQDFYNTDSFQHRERNAKGLVWTEQSLFFRVIQRGKDFFNAAFFCGSCAIARRSALDGIGGFATSTITEDLHTSIRLHKAGWKSVYHAESLAFGIAPATMDPFITQRIRWGQGAMQVWRQEGLLFAKGLTIAQRLNYFASVSTYFDGWQKAILYFLPVYSLWTGQLPLRTDVGTLMLHWLPFIVLNYLVFEELARGYGRSLYVEQYNLARFFAFAYATLSLFWKRPLSFKVTDKEHTGQSGSGATRPVQVVYLLNLTAIPIGVALYLAFGHIGLEGLMLACIWSLINVVLASSVIRFAGFKTRYRRKNHRFGVPHAIELFRGPNRLPCVIDNLSIDGCRIYGKVPIDLKDDECINALLHLPNKVLPLSLVVRHRFRQQHQGTSFITAIGCTVDWSSDTDKLALEQYLYGSDHQWSLNNLTEQDHTPLEKVTRWIMRRPARLHQKASDWQPLIHTNGQVLGVISQRVDPSSGHVRAISTETPHSHLIGVIAVGRRQNQTLDLRLIDYRMVSTPAKPYFLCTYARS</sequence>
<keyword evidence="16" id="KW-1185">Reference proteome</keyword>
<keyword evidence="10 12" id="KW-0472">Membrane</keyword>
<dbReference type="InterPro" id="IPR003919">
    <property type="entry name" value="Cell_synth_A"/>
</dbReference>
<dbReference type="Pfam" id="PF00535">
    <property type="entry name" value="Glycos_transf_2"/>
    <property type="match status" value="1"/>
</dbReference>
<dbReference type="PANTHER" id="PTHR43867">
    <property type="entry name" value="CELLULOSE SYNTHASE CATALYTIC SUBUNIT A [UDP-FORMING]"/>
    <property type="match status" value="1"/>
</dbReference>
<dbReference type="SUPFAM" id="SSF53448">
    <property type="entry name" value="Nucleotide-diphospho-sugar transferases"/>
    <property type="match status" value="1"/>
</dbReference>
<dbReference type="GO" id="GO:0016757">
    <property type="term" value="F:glycosyltransferase activity"/>
    <property type="evidence" value="ECO:0007669"/>
    <property type="project" value="UniProtKB-KW"/>
</dbReference>
<dbReference type="InterPro" id="IPR050321">
    <property type="entry name" value="Glycosyltr_2/OpgH_subfam"/>
</dbReference>
<dbReference type="InterPro" id="IPR001173">
    <property type="entry name" value="Glyco_trans_2-like"/>
</dbReference>
<dbReference type="Gene3D" id="3.90.550.10">
    <property type="entry name" value="Spore Coat Polysaccharide Biosynthesis Protein SpsA, Chain A"/>
    <property type="match status" value="1"/>
</dbReference>
<dbReference type="EMBL" id="JBHTBX010000002">
    <property type="protein sequence ID" value="MFC7433865.1"/>
    <property type="molecule type" value="Genomic_DNA"/>
</dbReference>
<evidence type="ECO:0000256" key="9">
    <source>
        <dbReference type="ARBA" id="ARBA00022989"/>
    </source>
</evidence>
<proteinExistence type="predicted"/>
<feature type="transmembrane region" description="Helical" evidence="12">
    <location>
        <begin position="340"/>
        <end position="358"/>
    </location>
</feature>
<comment type="caution">
    <text evidence="15">The sequence shown here is derived from an EMBL/GenBank/DDBJ whole genome shotgun (WGS) entry which is preliminary data.</text>
</comment>
<evidence type="ECO:0000256" key="8">
    <source>
        <dbReference type="ARBA" id="ARBA00022916"/>
    </source>
</evidence>
<keyword evidence="5 15" id="KW-0328">Glycosyltransferase</keyword>
<dbReference type="PANTHER" id="PTHR43867:SF2">
    <property type="entry name" value="CELLULOSE SYNTHASE CATALYTIC SUBUNIT A [UDP-FORMING]"/>
    <property type="match status" value="1"/>
</dbReference>
<keyword evidence="6 15" id="KW-0808">Transferase</keyword>
<evidence type="ECO:0000313" key="15">
    <source>
        <dbReference type="EMBL" id="MFC7433865.1"/>
    </source>
</evidence>
<evidence type="ECO:0000256" key="5">
    <source>
        <dbReference type="ARBA" id="ARBA00022676"/>
    </source>
</evidence>
<evidence type="ECO:0000313" key="16">
    <source>
        <dbReference type="Proteomes" id="UP001596495"/>
    </source>
</evidence>
<dbReference type="CDD" id="cd06421">
    <property type="entry name" value="CESA_CelA_like"/>
    <property type="match status" value="1"/>
</dbReference>
<dbReference type="Pfam" id="PF03552">
    <property type="entry name" value="Cellulose_synt"/>
    <property type="match status" value="1"/>
</dbReference>
<organism evidence="15 16">
    <name type="scientific">Hydrogenophaga bisanensis</name>
    <dbReference type="NCBI Taxonomy" id="439611"/>
    <lineage>
        <taxon>Bacteria</taxon>
        <taxon>Pseudomonadati</taxon>
        <taxon>Pseudomonadota</taxon>
        <taxon>Betaproteobacteria</taxon>
        <taxon>Burkholderiales</taxon>
        <taxon>Comamonadaceae</taxon>
        <taxon>Hydrogenophaga</taxon>
    </lineage>
</organism>
<dbReference type="EC" id="2.4.1.12" evidence="2"/>
<evidence type="ECO:0000256" key="3">
    <source>
        <dbReference type="ARBA" id="ARBA00022475"/>
    </source>
</evidence>
<dbReference type="InterPro" id="IPR009875">
    <property type="entry name" value="PilZ_domain"/>
</dbReference>
<comment type="subcellular location">
    <subcellularLocation>
        <location evidence="1">Cell inner membrane</location>
        <topology evidence="1">Multi-pass membrane protein</topology>
    </subcellularLocation>
</comment>
<evidence type="ECO:0000256" key="4">
    <source>
        <dbReference type="ARBA" id="ARBA00022519"/>
    </source>
</evidence>
<dbReference type="PRINTS" id="PR01439">
    <property type="entry name" value="CELLSNTHASEA"/>
</dbReference>
<keyword evidence="9 12" id="KW-1133">Transmembrane helix</keyword>
<feature type="transmembrane region" description="Helical" evidence="12">
    <location>
        <begin position="411"/>
        <end position="433"/>
    </location>
</feature>